<keyword evidence="2" id="KW-1133">Transmembrane helix</keyword>
<keyword evidence="4" id="KW-1185">Reference proteome</keyword>
<dbReference type="OrthoDB" id="7876971at2"/>
<organism evidence="3 4">
    <name type="scientific">Antarctobacter heliothermus</name>
    <dbReference type="NCBI Taxonomy" id="74033"/>
    <lineage>
        <taxon>Bacteria</taxon>
        <taxon>Pseudomonadati</taxon>
        <taxon>Pseudomonadota</taxon>
        <taxon>Alphaproteobacteria</taxon>
        <taxon>Rhodobacterales</taxon>
        <taxon>Roseobacteraceae</taxon>
        <taxon>Antarctobacter</taxon>
    </lineage>
</organism>
<accession>A0A222EA79</accession>
<gene>
    <name evidence="3" type="ORF">ANTHELSMS3_04516</name>
</gene>
<dbReference type="Pfam" id="PF13801">
    <property type="entry name" value="Metal_resist"/>
    <property type="match status" value="1"/>
</dbReference>
<evidence type="ECO:0000313" key="3">
    <source>
        <dbReference type="EMBL" id="ASP23115.1"/>
    </source>
</evidence>
<reference evidence="3 4" key="1">
    <citation type="submission" date="2017-07" db="EMBL/GenBank/DDBJ databases">
        <title>Genome Sequence of Antarctobacter heliothermus Strain SMS3 Isolated from a culture of the Diatom Skeletonema marinoi.</title>
        <authorList>
            <person name="Topel M."/>
            <person name="Pinder M.I.M."/>
            <person name="Johansson O.N."/>
            <person name="Kourtchenko O."/>
            <person name="Godhe A."/>
            <person name="Clarke A.K."/>
        </authorList>
    </citation>
    <scope>NUCLEOTIDE SEQUENCE [LARGE SCALE GENOMIC DNA]</scope>
    <source>
        <strain evidence="3 4">SMS3</strain>
    </source>
</reference>
<dbReference type="KEGG" id="aht:ANTHELSMS3_04516"/>
<name>A0A222EA79_9RHOB</name>
<dbReference type="Proteomes" id="UP000203589">
    <property type="component" value="Chromosome"/>
</dbReference>
<feature type="region of interest" description="Disordered" evidence="1">
    <location>
        <begin position="149"/>
        <end position="180"/>
    </location>
</feature>
<evidence type="ECO:0000256" key="2">
    <source>
        <dbReference type="SAM" id="Phobius"/>
    </source>
</evidence>
<keyword evidence="2" id="KW-0812">Transmembrane</keyword>
<dbReference type="InterPro" id="IPR025961">
    <property type="entry name" value="Metal_resist"/>
</dbReference>
<proteinExistence type="predicted"/>
<evidence type="ECO:0000256" key="1">
    <source>
        <dbReference type="SAM" id="MobiDB-lite"/>
    </source>
</evidence>
<dbReference type="RefSeq" id="WP_094036777.1">
    <property type="nucleotide sequence ID" value="NZ_CP022540.1"/>
</dbReference>
<feature type="transmembrane region" description="Helical" evidence="2">
    <location>
        <begin position="17"/>
        <end position="38"/>
    </location>
</feature>
<protein>
    <submittedName>
        <fullName evidence="3">Heavy-metal resistance</fullName>
    </submittedName>
</protein>
<dbReference type="EMBL" id="CP022540">
    <property type="protein sequence ID" value="ASP23115.1"/>
    <property type="molecule type" value="Genomic_DNA"/>
</dbReference>
<evidence type="ECO:0000313" key="4">
    <source>
        <dbReference type="Proteomes" id="UP000203589"/>
    </source>
</evidence>
<dbReference type="AlphaFoldDB" id="A0A222EA79"/>
<sequence length="180" mass="20113">MAAEVEKKGKPGRWLRVLLFASLALNLAVVGAIGGMVLKGPAVPRTDRSDPALPYTRAFDEDQKRELRRALWRSVKRDGKTMRAAYLADYQQALMLLRGEPFEPAALKALLDAQGDRAADVRLRGQEVLMTFLSEMSVDERRAYADRLEQELEKMRQRGGRDSSRDGGKGGHRDGRATDD</sequence>
<keyword evidence="2" id="KW-0472">Membrane</keyword>